<organism evidence="1 2">
    <name type="scientific">Methylomonas defluvii</name>
    <dbReference type="NCBI Taxonomy" id="3045149"/>
    <lineage>
        <taxon>Bacteria</taxon>
        <taxon>Pseudomonadati</taxon>
        <taxon>Pseudomonadota</taxon>
        <taxon>Gammaproteobacteria</taxon>
        <taxon>Methylococcales</taxon>
        <taxon>Methylococcaceae</taxon>
        <taxon>Methylomonas</taxon>
    </lineage>
</organism>
<dbReference type="RefSeq" id="WP_101052902.1">
    <property type="nucleotide sequence ID" value="NZ_JAXARY010000014.1"/>
</dbReference>
<dbReference type="Pfam" id="PF09720">
    <property type="entry name" value="Unstab_antitox"/>
    <property type="match status" value="1"/>
</dbReference>
<reference evidence="1 2" key="1">
    <citation type="submission" date="2023-11" db="EMBL/GenBank/DDBJ databases">
        <authorList>
            <person name="Ouyang M.-Y."/>
        </authorList>
    </citation>
    <scope>NUCLEOTIDE SEQUENCE [LARGE SCALE GENOMIC DNA]</scope>
    <source>
        <strain evidence="1 2">OY6</strain>
    </source>
</reference>
<dbReference type="NCBIfam" id="TIGR02574">
    <property type="entry name" value="stabl_TIGR02574"/>
    <property type="match status" value="1"/>
</dbReference>
<evidence type="ECO:0000313" key="2">
    <source>
        <dbReference type="Proteomes" id="UP001284537"/>
    </source>
</evidence>
<dbReference type="InterPro" id="IPR013406">
    <property type="entry name" value="CHP02574_addiction_mod"/>
</dbReference>
<protein>
    <submittedName>
        <fullName evidence="1">Addiction module protein</fullName>
    </submittedName>
</protein>
<evidence type="ECO:0000313" key="1">
    <source>
        <dbReference type="EMBL" id="MDX8128700.1"/>
    </source>
</evidence>
<proteinExistence type="predicted"/>
<keyword evidence="2" id="KW-1185">Reference proteome</keyword>
<comment type="caution">
    <text evidence="1">The sequence shown here is derived from an EMBL/GenBank/DDBJ whole genome shotgun (WGS) entry which is preliminary data.</text>
</comment>
<sequence>MNNISITDILELPLQERIQLVELIWDSVAAVPEAVEVSPELKAELERRMIEFERNPESGYSWDQVKSCLKDGSWRTA</sequence>
<name>A0ABU4UH45_9GAMM</name>
<gene>
    <name evidence="1" type="ORF">QLH52_15500</name>
</gene>
<accession>A0ABU4UH45</accession>
<dbReference type="EMBL" id="JAXARY010000014">
    <property type="protein sequence ID" value="MDX8128700.1"/>
    <property type="molecule type" value="Genomic_DNA"/>
</dbReference>
<dbReference type="Proteomes" id="UP001284537">
    <property type="component" value="Unassembled WGS sequence"/>
</dbReference>